<feature type="domain" description="SRCR" evidence="5">
    <location>
        <begin position="443"/>
        <end position="544"/>
    </location>
</feature>
<dbReference type="Proteomes" id="UP000694865">
    <property type="component" value="Unplaced"/>
</dbReference>
<dbReference type="InterPro" id="IPR001695">
    <property type="entry name" value="Lysyl_oxidase"/>
</dbReference>
<dbReference type="Gene3D" id="3.10.250.10">
    <property type="entry name" value="SRCR-like domain"/>
    <property type="match status" value="4"/>
</dbReference>
<dbReference type="Pfam" id="PF01186">
    <property type="entry name" value="Lysyl_oxidase"/>
    <property type="match status" value="1"/>
</dbReference>
<dbReference type="SMART" id="SM00202">
    <property type="entry name" value="SR"/>
    <property type="match status" value="4"/>
</dbReference>
<dbReference type="PROSITE" id="PS00420">
    <property type="entry name" value="SRCR_1"/>
    <property type="match status" value="2"/>
</dbReference>
<feature type="domain" description="SRCR" evidence="5">
    <location>
        <begin position="41"/>
        <end position="141"/>
    </location>
</feature>
<keyword evidence="6" id="KW-1185">Reference proteome</keyword>
<feature type="disulfide bond" evidence="2">
    <location>
        <begin position="79"/>
        <end position="140"/>
    </location>
</feature>
<keyword evidence="1 2" id="KW-1015">Disulfide bond</keyword>
<name>A0ABM0H1W8_SACKO</name>
<dbReference type="GeneID" id="100375052"/>
<dbReference type="RefSeq" id="XP_002742392.1">
    <property type="nucleotide sequence ID" value="XM_002742346.2"/>
</dbReference>
<gene>
    <name evidence="7" type="primary">LOC100375052</name>
</gene>
<evidence type="ECO:0000256" key="4">
    <source>
        <dbReference type="SAM" id="SignalP"/>
    </source>
</evidence>
<dbReference type="PANTHER" id="PTHR45817">
    <property type="entry name" value="LYSYL OXIDASE-LIKE-RELATED"/>
    <property type="match status" value="1"/>
</dbReference>
<feature type="disulfide bond" evidence="2">
    <location>
        <begin position="66"/>
        <end position="130"/>
    </location>
</feature>
<feature type="chain" id="PRO_5045703518" evidence="4">
    <location>
        <begin position="29"/>
        <end position="757"/>
    </location>
</feature>
<feature type="disulfide bond" evidence="2">
    <location>
        <begin position="513"/>
        <end position="523"/>
    </location>
</feature>
<evidence type="ECO:0000313" key="7">
    <source>
        <dbReference type="RefSeq" id="XP_002742392.1"/>
    </source>
</evidence>
<organism evidence="6 7">
    <name type="scientific">Saccoglossus kowalevskii</name>
    <name type="common">Acorn worm</name>
    <dbReference type="NCBI Taxonomy" id="10224"/>
    <lineage>
        <taxon>Eukaryota</taxon>
        <taxon>Metazoa</taxon>
        <taxon>Hemichordata</taxon>
        <taxon>Enteropneusta</taxon>
        <taxon>Harrimaniidae</taxon>
        <taxon>Saccoglossus</taxon>
    </lineage>
</organism>
<dbReference type="InterPro" id="IPR001190">
    <property type="entry name" value="SRCR"/>
</dbReference>
<feature type="signal peptide" evidence="4">
    <location>
        <begin position="1"/>
        <end position="28"/>
    </location>
</feature>
<dbReference type="InterPro" id="IPR036772">
    <property type="entry name" value="SRCR-like_dom_sf"/>
</dbReference>
<dbReference type="SUPFAM" id="SSF56487">
    <property type="entry name" value="SRCR-like"/>
    <property type="match status" value="4"/>
</dbReference>
<feature type="domain" description="SRCR" evidence="5">
    <location>
        <begin position="326"/>
        <end position="433"/>
    </location>
</feature>
<keyword evidence="4" id="KW-0732">Signal</keyword>
<evidence type="ECO:0000313" key="6">
    <source>
        <dbReference type="Proteomes" id="UP000694865"/>
    </source>
</evidence>
<evidence type="ECO:0000256" key="2">
    <source>
        <dbReference type="PROSITE-ProRule" id="PRU00196"/>
    </source>
</evidence>
<dbReference type="InterPro" id="IPR050912">
    <property type="entry name" value="LOX-like_protein"/>
</dbReference>
<evidence type="ECO:0000259" key="5">
    <source>
        <dbReference type="PROSITE" id="PS50287"/>
    </source>
</evidence>
<feature type="disulfide bond" evidence="2">
    <location>
        <begin position="396"/>
        <end position="406"/>
    </location>
</feature>
<feature type="disulfide bond" evidence="2">
    <location>
        <begin position="262"/>
        <end position="272"/>
    </location>
</feature>
<feature type="disulfide bond" evidence="2">
    <location>
        <begin position="110"/>
        <end position="120"/>
    </location>
</feature>
<dbReference type="Pfam" id="PF00530">
    <property type="entry name" value="SRCR"/>
    <property type="match status" value="4"/>
</dbReference>
<protein>
    <submittedName>
        <fullName evidence="7">Lysyl oxidase homolog 2-like</fullName>
    </submittedName>
</protein>
<proteinExistence type="predicted"/>
<dbReference type="PRINTS" id="PR00074">
    <property type="entry name" value="LYSYLOXIDASE"/>
</dbReference>
<dbReference type="PANTHER" id="PTHR45817:SF4">
    <property type="entry name" value="LYSYL OXIDASE-LIKE-RELATED"/>
    <property type="match status" value="1"/>
</dbReference>
<dbReference type="PROSITE" id="PS50287">
    <property type="entry name" value="SRCR_2"/>
    <property type="match status" value="4"/>
</dbReference>
<evidence type="ECO:0000256" key="1">
    <source>
        <dbReference type="ARBA" id="ARBA00023157"/>
    </source>
</evidence>
<feature type="region of interest" description="Disordered" evidence="3">
    <location>
        <begin position="150"/>
        <end position="174"/>
    </location>
</feature>
<evidence type="ECO:0000256" key="3">
    <source>
        <dbReference type="SAM" id="MobiDB-lite"/>
    </source>
</evidence>
<reference evidence="7" key="1">
    <citation type="submission" date="2025-08" db="UniProtKB">
        <authorList>
            <consortium name="RefSeq"/>
        </authorList>
    </citation>
    <scope>IDENTIFICATION</scope>
    <source>
        <tissue evidence="7">Testes</tissue>
    </source>
</reference>
<sequence>MELVCRPAPWLATIAMVVIWTLSSNTNGQSIGNDEDLKIQLRLMDGRSIYEGRVEIFVNDEMGTICDDYFTLTTANVICKDLGFAGAESFYYGGHFNPGTGRIWLDSLRCDGNESSIKECSHAPWGVTDCSHDEDVGVRCKSSMIANTDFEDSESESNQLTSDNEDSVGRREHGPMRVDLNVGSLKVRLRGRRTAYPKSEGYVEVYFRNRWRPVCADGWDMADSRVVCGQMGFSEAIPIKLLEFKDKMRTRMQNAWLTNVTCRGVESTLQECSYHTLSNAEQCISGMPATARCERGHFVEDSRGKKTDNVLSEYLGDDAILQKPIVRLKSGPYLGSGRVEVFYDGKWGTVCGDSWNMASANVICRELGFGTAKEISLSSDTYGQGTRNVWLDKVNCTGDENSIFDCPHSTWNYAGESLNGFCTHANDAGVVCHVPGQRGLLKIRLVGGRTEMEGRLEVQHGTTWGSVCSDEWDMRSAMVACRQLGLGFAHQPLRDVTYFGGLDVPIIMSGVSCRGDELSLNQCKHDGWHTPKCDQYHIAGVVCSTSLPDLVPDLGLIESTAYIDERPFGLLQCAMEENCVSSSAYDVIPGTMPFIFGTRRLLRFSSSIANRGTSDFIPVTDKRYWEWHQCHQHHHSMEVFATYDLLNSEGYKVAEGHKASFCLEDTHCDIGVSKHYSCLNYGDQGISVNCIDEYKHTIDCQWIDISDIEPGFYILRVHVNPNVFVAESDYSNNDVLCNLAYNGYEISVNNCRFASEE</sequence>
<comment type="caution">
    <text evidence="2">Lacks conserved residue(s) required for the propagation of feature annotation.</text>
</comment>
<dbReference type="PRINTS" id="PR00258">
    <property type="entry name" value="SPERACTRCPTR"/>
</dbReference>
<accession>A0ABM0H1W8</accession>
<feature type="domain" description="SRCR" evidence="5">
    <location>
        <begin position="187"/>
        <end position="294"/>
    </location>
</feature>